<gene>
    <name evidence="1" type="ORF">MAR_007046</name>
</gene>
<protein>
    <submittedName>
        <fullName evidence="1">YMD3-like protein</fullName>
    </submittedName>
</protein>
<dbReference type="SUPFAM" id="SSF53098">
    <property type="entry name" value="Ribonuclease H-like"/>
    <property type="match status" value="1"/>
</dbReference>
<feature type="non-terminal residue" evidence="1">
    <location>
        <position position="143"/>
    </location>
</feature>
<keyword evidence="2" id="KW-1185">Reference proteome</keyword>
<evidence type="ECO:0000313" key="1">
    <source>
        <dbReference type="EMBL" id="WAQ94575.1"/>
    </source>
</evidence>
<evidence type="ECO:0000313" key="2">
    <source>
        <dbReference type="Proteomes" id="UP001164746"/>
    </source>
</evidence>
<dbReference type="Gene3D" id="3.30.420.10">
    <property type="entry name" value="Ribonuclease H-like superfamily/Ribonuclease H"/>
    <property type="match status" value="1"/>
</dbReference>
<dbReference type="Proteomes" id="UP001164746">
    <property type="component" value="Chromosome 1"/>
</dbReference>
<reference evidence="1" key="1">
    <citation type="submission" date="2022-11" db="EMBL/GenBank/DDBJ databases">
        <title>Centuries of genome instability and evolution in soft-shell clam transmissible cancer (bioRxiv).</title>
        <authorList>
            <person name="Hart S.F.M."/>
            <person name="Yonemitsu M.A."/>
            <person name="Giersch R.M."/>
            <person name="Beal B.F."/>
            <person name="Arriagada G."/>
            <person name="Davis B.W."/>
            <person name="Ostrander E.A."/>
            <person name="Goff S.P."/>
            <person name="Metzger M.J."/>
        </authorList>
    </citation>
    <scope>NUCLEOTIDE SEQUENCE</scope>
    <source>
        <strain evidence="1">MELC-2E11</strain>
        <tissue evidence="1">Siphon/mantle</tissue>
    </source>
</reference>
<organism evidence="1 2">
    <name type="scientific">Mya arenaria</name>
    <name type="common">Soft-shell clam</name>
    <dbReference type="NCBI Taxonomy" id="6604"/>
    <lineage>
        <taxon>Eukaryota</taxon>
        <taxon>Metazoa</taxon>
        <taxon>Spiralia</taxon>
        <taxon>Lophotrochozoa</taxon>
        <taxon>Mollusca</taxon>
        <taxon>Bivalvia</taxon>
        <taxon>Autobranchia</taxon>
        <taxon>Heteroconchia</taxon>
        <taxon>Euheterodonta</taxon>
        <taxon>Imparidentia</taxon>
        <taxon>Neoheterodontei</taxon>
        <taxon>Myida</taxon>
        <taxon>Myoidea</taxon>
        <taxon>Myidae</taxon>
        <taxon>Mya</taxon>
    </lineage>
</organism>
<accession>A0ABY7DCY7</accession>
<sequence>MYHTFIEGKAVVIERFNQTFKRVMWKYFTTHSTNKYIDVLQDMVQHYNKTKHSSIKMSPIAASNFKNRGQYQVGDQVRISKYKRHFEKSYTPNWTEEIFVVDTILETDPVTYQLKYLNGESILGSSYGQELIHAKQSIFRIEK</sequence>
<dbReference type="InterPro" id="IPR036397">
    <property type="entry name" value="RNaseH_sf"/>
</dbReference>
<name>A0ABY7DCY7_MYAAR</name>
<dbReference type="PANTHER" id="PTHR46585:SF1">
    <property type="entry name" value="CHROMO DOMAIN-CONTAINING PROTEIN"/>
    <property type="match status" value="1"/>
</dbReference>
<dbReference type="InterPro" id="IPR012337">
    <property type="entry name" value="RNaseH-like_sf"/>
</dbReference>
<dbReference type="EMBL" id="CP111012">
    <property type="protein sequence ID" value="WAQ94575.1"/>
    <property type="molecule type" value="Genomic_DNA"/>
</dbReference>
<proteinExistence type="predicted"/>
<dbReference type="PANTHER" id="PTHR46585">
    <property type="entry name" value="INTEGRASE CORE DOMAIN CONTAINING PROTEIN"/>
    <property type="match status" value="1"/>
</dbReference>